<keyword evidence="3" id="KW-1003">Cell membrane</keyword>
<feature type="transmembrane region" description="Helical" evidence="7">
    <location>
        <begin position="89"/>
        <end position="108"/>
    </location>
</feature>
<feature type="transmembrane region" description="Helical" evidence="7">
    <location>
        <begin position="291"/>
        <end position="312"/>
    </location>
</feature>
<dbReference type="EMBL" id="CP102480">
    <property type="protein sequence ID" value="UUX48594.1"/>
    <property type="molecule type" value="Genomic_DNA"/>
</dbReference>
<keyword evidence="10" id="KW-1185">Reference proteome</keyword>
<evidence type="ECO:0000313" key="10">
    <source>
        <dbReference type="Proteomes" id="UP001060336"/>
    </source>
</evidence>
<feature type="transmembrane region" description="Helical" evidence="7">
    <location>
        <begin position="114"/>
        <end position="138"/>
    </location>
</feature>
<evidence type="ECO:0000256" key="6">
    <source>
        <dbReference type="ARBA" id="ARBA00023136"/>
    </source>
</evidence>
<dbReference type="GO" id="GO:0022857">
    <property type="term" value="F:transmembrane transporter activity"/>
    <property type="evidence" value="ECO:0007669"/>
    <property type="project" value="InterPro"/>
</dbReference>
<dbReference type="InterPro" id="IPR020846">
    <property type="entry name" value="MFS_dom"/>
</dbReference>
<evidence type="ECO:0000313" key="9">
    <source>
        <dbReference type="EMBL" id="UUX48594.1"/>
    </source>
</evidence>
<feature type="transmembrane region" description="Helical" evidence="7">
    <location>
        <begin position="230"/>
        <end position="254"/>
    </location>
</feature>
<dbReference type="SUPFAM" id="SSF103473">
    <property type="entry name" value="MFS general substrate transporter"/>
    <property type="match status" value="1"/>
</dbReference>
<dbReference type="GO" id="GO:0005886">
    <property type="term" value="C:plasma membrane"/>
    <property type="evidence" value="ECO:0007669"/>
    <property type="project" value="UniProtKB-SubCell"/>
</dbReference>
<feature type="transmembrane region" description="Helical" evidence="7">
    <location>
        <begin position="150"/>
        <end position="176"/>
    </location>
</feature>
<dbReference type="PROSITE" id="PS50850">
    <property type="entry name" value="MFS"/>
    <property type="match status" value="1"/>
</dbReference>
<evidence type="ECO:0000256" key="3">
    <source>
        <dbReference type="ARBA" id="ARBA00022475"/>
    </source>
</evidence>
<feature type="transmembrane region" description="Helical" evidence="7">
    <location>
        <begin position="318"/>
        <end position="342"/>
    </location>
</feature>
<evidence type="ECO:0000256" key="4">
    <source>
        <dbReference type="ARBA" id="ARBA00022692"/>
    </source>
</evidence>
<protein>
    <submittedName>
        <fullName evidence="9">MFS transporter</fullName>
    </submittedName>
</protein>
<feature type="transmembrane region" description="Helical" evidence="7">
    <location>
        <begin position="382"/>
        <end position="404"/>
    </location>
</feature>
<comment type="subcellular location">
    <subcellularLocation>
        <location evidence="1">Cell membrane</location>
        <topology evidence="1">Multi-pass membrane protein</topology>
    </subcellularLocation>
</comment>
<feature type="transmembrane region" description="Helical" evidence="7">
    <location>
        <begin position="182"/>
        <end position="204"/>
    </location>
</feature>
<name>A0A9J7ANU4_9PROT</name>
<dbReference type="Gene3D" id="1.20.1250.20">
    <property type="entry name" value="MFS general substrate transporter like domains"/>
    <property type="match status" value="1"/>
</dbReference>
<dbReference type="InterPro" id="IPR036259">
    <property type="entry name" value="MFS_trans_sf"/>
</dbReference>
<feature type="transmembrane region" description="Helical" evidence="7">
    <location>
        <begin position="54"/>
        <end position="77"/>
    </location>
</feature>
<keyword evidence="6 7" id="KW-0472">Membrane</keyword>
<keyword evidence="2" id="KW-0813">Transport</keyword>
<evidence type="ECO:0000256" key="5">
    <source>
        <dbReference type="ARBA" id="ARBA00022989"/>
    </source>
</evidence>
<feature type="transmembrane region" description="Helical" evidence="7">
    <location>
        <begin position="12"/>
        <end position="34"/>
    </location>
</feature>
<keyword evidence="5 7" id="KW-1133">Transmembrane helix</keyword>
<dbReference type="Pfam" id="PF07690">
    <property type="entry name" value="MFS_1"/>
    <property type="match status" value="1"/>
</dbReference>
<dbReference type="KEGG" id="naci:NUH88_14385"/>
<dbReference type="PANTHER" id="PTHR23517">
    <property type="entry name" value="RESISTANCE PROTEIN MDTM, PUTATIVE-RELATED-RELATED"/>
    <property type="match status" value="1"/>
</dbReference>
<accession>A0A9J7ANU4</accession>
<reference evidence="9" key="1">
    <citation type="submission" date="2022-08" db="EMBL/GenBank/DDBJ databases">
        <title>Nisaea acidiphila sp. nov., isolated from a marine algal debris and emended description of the genus Nisaea Urios et al. 2008.</title>
        <authorList>
            <person name="Kwon K."/>
        </authorList>
    </citation>
    <scope>NUCLEOTIDE SEQUENCE</scope>
    <source>
        <strain evidence="9">MEBiC11861</strain>
    </source>
</reference>
<dbReference type="PANTHER" id="PTHR23517:SF3">
    <property type="entry name" value="INTEGRAL MEMBRANE TRANSPORT PROTEIN"/>
    <property type="match status" value="1"/>
</dbReference>
<keyword evidence="4 7" id="KW-0812">Transmembrane</keyword>
<feature type="transmembrane region" description="Helical" evidence="7">
    <location>
        <begin position="354"/>
        <end position="376"/>
    </location>
</feature>
<evidence type="ECO:0000256" key="2">
    <source>
        <dbReference type="ARBA" id="ARBA00022448"/>
    </source>
</evidence>
<dbReference type="InterPro" id="IPR050171">
    <property type="entry name" value="MFS_Transporters"/>
</dbReference>
<dbReference type="RefSeq" id="WP_257767101.1">
    <property type="nucleotide sequence ID" value="NZ_CP102480.1"/>
</dbReference>
<evidence type="ECO:0000256" key="1">
    <source>
        <dbReference type="ARBA" id="ARBA00004651"/>
    </source>
</evidence>
<dbReference type="InterPro" id="IPR011701">
    <property type="entry name" value="MFS"/>
</dbReference>
<dbReference type="Proteomes" id="UP001060336">
    <property type="component" value="Chromosome"/>
</dbReference>
<gene>
    <name evidence="9" type="ORF">NUH88_14385</name>
</gene>
<organism evidence="9 10">
    <name type="scientific">Nisaea acidiphila</name>
    <dbReference type="NCBI Taxonomy" id="1862145"/>
    <lineage>
        <taxon>Bacteria</taxon>
        <taxon>Pseudomonadati</taxon>
        <taxon>Pseudomonadota</taxon>
        <taxon>Alphaproteobacteria</taxon>
        <taxon>Rhodospirillales</taxon>
        <taxon>Thalassobaculaceae</taxon>
        <taxon>Nisaea</taxon>
    </lineage>
</organism>
<sequence length="419" mass="43230">MFTGKNAHETAVMSVVFMTVLVGWVGFSLPYPVFGHLFLNPQSDLLPAETPGNIRTLLLGLAIGLYPAGQIAGSMLFGRLSDRFGRAPVLAVALAVAVLGALMLWSAVETGMLWLLLLGRMVAGIGEGNIAILQSLAADVSRPKSKARNFALIGIAMDLGFVAGPIVGGLLAVGGAEWAPDYGAPFAAAAALFAANAVLVPWLLRGRVSASERRGEPGGAALEPRARRRLIALLGLSFLAFWAVMVFLEFFPVFFVQRYATPPLELGINAALLSVPLILSGLIVGRIVNRLGATAVTLLSLLMMGSGSYAFVEAGSPLGHILPAVLVAAGINFAQTATSVLISDAAPAAAQGAAIGIYRATTIAAGALVGIAGGWLSGIDPAAPFLTGVAACLLAALGLTAFAIRTRRSRTSAECRQFS</sequence>
<proteinExistence type="predicted"/>
<feature type="transmembrane region" description="Helical" evidence="7">
    <location>
        <begin position="266"/>
        <end position="284"/>
    </location>
</feature>
<dbReference type="AlphaFoldDB" id="A0A9J7ANU4"/>
<evidence type="ECO:0000256" key="7">
    <source>
        <dbReference type="SAM" id="Phobius"/>
    </source>
</evidence>
<evidence type="ECO:0000259" key="8">
    <source>
        <dbReference type="PROSITE" id="PS50850"/>
    </source>
</evidence>
<feature type="domain" description="Major facilitator superfamily (MFS) profile" evidence="8">
    <location>
        <begin position="16"/>
        <end position="407"/>
    </location>
</feature>